<dbReference type="AlphaFoldDB" id="A0AAP3YGZ3"/>
<protein>
    <submittedName>
        <fullName evidence="1">Uncharacterized protein</fullName>
    </submittedName>
</protein>
<reference evidence="1" key="1">
    <citation type="submission" date="2023-02" db="EMBL/GenBank/DDBJ databases">
        <title>Draft Whole-Genome Sequences of Bacillus Strains of Potential Probiotic for Poultry.</title>
        <authorList>
            <person name="Ma L.M."/>
            <person name="Lopez-Guerra N."/>
            <person name="Zhang G."/>
        </authorList>
    </citation>
    <scope>NUCLEOTIDE SEQUENCE</scope>
    <source>
        <strain evidence="1">OSU1013-24</strain>
    </source>
</reference>
<dbReference type="Proteomes" id="UP001222377">
    <property type="component" value="Unassembled WGS sequence"/>
</dbReference>
<name>A0AAP3YGZ3_BACAM</name>
<dbReference type="EMBL" id="JARKHX010000004">
    <property type="protein sequence ID" value="MDF4194914.1"/>
    <property type="molecule type" value="Genomic_DNA"/>
</dbReference>
<organism evidence="1 2">
    <name type="scientific">Bacillus amyloliquefaciens</name>
    <name type="common">Bacillus velezensis</name>
    <dbReference type="NCBI Taxonomy" id="1390"/>
    <lineage>
        <taxon>Bacteria</taxon>
        <taxon>Bacillati</taxon>
        <taxon>Bacillota</taxon>
        <taxon>Bacilli</taxon>
        <taxon>Bacillales</taxon>
        <taxon>Bacillaceae</taxon>
        <taxon>Bacillus</taxon>
        <taxon>Bacillus amyloliquefaciens group</taxon>
    </lineage>
</organism>
<evidence type="ECO:0000313" key="2">
    <source>
        <dbReference type="Proteomes" id="UP001222377"/>
    </source>
</evidence>
<evidence type="ECO:0000313" key="1">
    <source>
        <dbReference type="EMBL" id="MDF4194914.1"/>
    </source>
</evidence>
<sequence>MDYTKLLEEKYPISIIQYVRQREGLDKKDGAMDKEILEMTNSEVFRDVLAWNGLLGGWDYTIKDWIESIYGIDLDDLEN</sequence>
<gene>
    <name evidence="1" type="ORF">PV946_14255</name>
</gene>
<accession>A0AAP3YGZ3</accession>
<comment type="caution">
    <text evidence="1">The sequence shown here is derived from an EMBL/GenBank/DDBJ whole genome shotgun (WGS) entry which is preliminary data.</text>
</comment>
<proteinExistence type="predicted"/>
<dbReference type="RefSeq" id="WP_021493458.1">
    <property type="nucleotide sequence ID" value="NZ_JARKHX010000004.1"/>
</dbReference>